<organism evidence="3">
    <name type="scientific">Blastocystis hominis</name>
    <dbReference type="NCBI Taxonomy" id="12968"/>
    <lineage>
        <taxon>Eukaryota</taxon>
        <taxon>Sar</taxon>
        <taxon>Stramenopiles</taxon>
        <taxon>Bigyra</taxon>
        <taxon>Opalozoa</taxon>
        <taxon>Opalinata</taxon>
        <taxon>Blastocystidae</taxon>
        <taxon>Blastocystis</taxon>
    </lineage>
</organism>
<dbReference type="InParanoid" id="D8M9Y3"/>
<dbReference type="SUPFAM" id="SSF54928">
    <property type="entry name" value="RNA-binding domain, RBD"/>
    <property type="match status" value="1"/>
</dbReference>
<sequence>MFLNSDIQEGNYSYLQRMNGYEGDRTVFWSDASISSSPRTLNDDLFSTQGHSLEDPLSQRVREQDLMFAADQPNANLYVERNSPNTPFFWEEYEDPFFQEEILLNPMSPNNVATFDDPSNLLYGSRYERPPFPLPTPQSFAMSPSPYTVPPHIYRRPYPQYEPPRIAEGFVRTPSPRYDFGIHSMHQPVPTSMPMGTVAPPPSMPMGTIAPPPSLPMGTIAPPPSLPMGTIAPPPSMPMGTIAPPPSSPVSTIAAPPSSPVSTTAPRPPAPTPLPQPQVMSIPSSNKKHKKGMNNYNKKELNASMYKIDLYRTLTGKDMRMTLMIRNIPNGFTRTKLLRYLDGFVKNKYDFLYLPVDSISLSNLGFAYISMINLKSVETIYNEMHGKRWKDTFSMKVCQIVYARMQGKLAMKRLCKDWSVMQLPEEYHPIFFKPIIDERGHTVMIVEDILCVC</sequence>
<dbReference type="CDD" id="cd12277">
    <property type="entry name" value="RRM3_MEI2_EAR1_like"/>
    <property type="match status" value="1"/>
</dbReference>
<name>D8M9Y3_BLAHO</name>
<feature type="domain" description="Mei2-like C-terminal RNA recognition motif" evidence="2">
    <location>
        <begin position="320"/>
        <end position="411"/>
    </location>
</feature>
<protein>
    <recommendedName>
        <fullName evidence="2">Mei2-like C-terminal RNA recognition motif domain-containing protein</fullName>
    </recommendedName>
</protein>
<feature type="compositionally biased region" description="Pro residues" evidence="1">
    <location>
        <begin position="266"/>
        <end position="276"/>
    </location>
</feature>
<dbReference type="GeneID" id="24921565"/>
<accession>D8M9Y3</accession>
<proteinExistence type="predicted"/>
<keyword evidence="4" id="KW-1185">Reference proteome</keyword>
<evidence type="ECO:0000313" key="4">
    <source>
        <dbReference type="Proteomes" id="UP000008312"/>
    </source>
</evidence>
<dbReference type="EMBL" id="FN668689">
    <property type="protein sequence ID" value="CBK24872.2"/>
    <property type="molecule type" value="Genomic_DNA"/>
</dbReference>
<dbReference type="AlphaFoldDB" id="D8M9Y3"/>
<reference evidence="3" key="1">
    <citation type="submission" date="2010-02" db="EMBL/GenBank/DDBJ databases">
        <title>Sequencing and annotation of the Blastocystis hominis genome.</title>
        <authorList>
            <person name="Wincker P."/>
        </authorList>
    </citation>
    <scope>NUCLEOTIDE SEQUENCE</scope>
    <source>
        <strain evidence="3">Singapore isolate B</strain>
    </source>
</reference>
<evidence type="ECO:0000256" key="1">
    <source>
        <dbReference type="SAM" id="MobiDB-lite"/>
    </source>
</evidence>
<dbReference type="GO" id="GO:0003676">
    <property type="term" value="F:nucleic acid binding"/>
    <property type="evidence" value="ECO:0007669"/>
    <property type="project" value="InterPro"/>
</dbReference>
<dbReference type="RefSeq" id="XP_012898920.1">
    <property type="nucleotide sequence ID" value="XM_013043466.1"/>
</dbReference>
<evidence type="ECO:0000313" key="3">
    <source>
        <dbReference type="EMBL" id="CBK24872.2"/>
    </source>
</evidence>
<feature type="compositionally biased region" description="Low complexity" evidence="1">
    <location>
        <begin position="249"/>
        <end position="265"/>
    </location>
</feature>
<dbReference type="Pfam" id="PF04059">
    <property type="entry name" value="RRM_2"/>
    <property type="match status" value="1"/>
</dbReference>
<dbReference type="Proteomes" id="UP000008312">
    <property type="component" value="Unassembled WGS sequence"/>
</dbReference>
<dbReference type="OrthoDB" id="417481at2759"/>
<dbReference type="InterPro" id="IPR035979">
    <property type="entry name" value="RBD_domain_sf"/>
</dbReference>
<gene>
    <name evidence="3" type="ORF">GSBLH_T00004542001</name>
</gene>
<feature type="region of interest" description="Disordered" evidence="1">
    <location>
        <begin position="242"/>
        <end position="293"/>
    </location>
</feature>
<evidence type="ECO:0000259" key="2">
    <source>
        <dbReference type="Pfam" id="PF04059"/>
    </source>
</evidence>
<dbReference type="InterPro" id="IPR007201">
    <property type="entry name" value="Mei2-like_Rrm_C"/>
</dbReference>